<dbReference type="OMA" id="MWRRREC"/>
<dbReference type="InterPro" id="IPR036397">
    <property type="entry name" value="RNaseH_sf"/>
</dbReference>
<keyword evidence="2" id="KW-1185">Reference proteome</keyword>
<name>B4HCF2_DROPE</name>
<sequence length="117" mass="14280">MTWKTEWYRTVFPDEKRFTLDGPDGFNYYFHDLRKKEHHLTRRHSREEGIMVWGAISYYGTFEIQFVSCKMNAIRYKELLQMSFPYFSNILKTLHWTFQQDNAPIHTARLVKTKILH</sequence>
<accession>B4HCF2</accession>
<dbReference type="Gene3D" id="3.30.420.10">
    <property type="entry name" value="Ribonuclease H-like superfamily/Ribonuclease H"/>
    <property type="match status" value="1"/>
</dbReference>
<dbReference type="PhylomeDB" id="B4HCF2"/>
<dbReference type="GO" id="GO:0003676">
    <property type="term" value="F:nucleic acid binding"/>
    <property type="evidence" value="ECO:0007669"/>
    <property type="project" value="InterPro"/>
</dbReference>
<evidence type="ECO:0000313" key="1">
    <source>
        <dbReference type="EMBL" id="EDW26658.1"/>
    </source>
</evidence>
<dbReference type="AlphaFoldDB" id="B4HCF2"/>
<organism evidence="2">
    <name type="scientific">Drosophila persimilis</name>
    <name type="common">Fruit fly</name>
    <dbReference type="NCBI Taxonomy" id="7234"/>
    <lineage>
        <taxon>Eukaryota</taxon>
        <taxon>Metazoa</taxon>
        <taxon>Ecdysozoa</taxon>
        <taxon>Arthropoda</taxon>
        <taxon>Hexapoda</taxon>
        <taxon>Insecta</taxon>
        <taxon>Pterygota</taxon>
        <taxon>Neoptera</taxon>
        <taxon>Endopterygota</taxon>
        <taxon>Diptera</taxon>
        <taxon>Brachycera</taxon>
        <taxon>Muscomorpha</taxon>
        <taxon>Ephydroidea</taxon>
        <taxon>Drosophilidae</taxon>
        <taxon>Drosophila</taxon>
        <taxon>Sophophora</taxon>
    </lineage>
</organism>
<dbReference type="EMBL" id="CH479319">
    <property type="protein sequence ID" value="EDW26658.1"/>
    <property type="molecule type" value="Genomic_DNA"/>
</dbReference>
<gene>
    <name evidence="1" type="primary">Dper\GL15284</name>
    <name evidence="1" type="ORF">Dper_GL15284</name>
</gene>
<reference evidence="1 2" key="1">
    <citation type="journal article" date="2007" name="Nature">
        <title>Evolution of genes and genomes on the Drosophila phylogeny.</title>
        <authorList>
            <consortium name="Drosophila 12 Genomes Consortium"/>
            <person name="Clark A.G."/>
            <person name="Eisen M.B."/>
            <person name="Smith D.R."/>
            <person name="Bergman C.M."/>
            <person name="Oliver B."/>
            <person name="Markow T.A."/>
            <person name="Kaufman T.C."/>
            <person name="Kellis M."/>
            <person name="Gelbart W."/>
            <person name="Iyer V.N."/>
            <person name="Pollard D.A."/>
            <person name="Sackton T.B."/>
            <person name="Larracuente A.M."/>
            <person name="Singh N.D."/>
            <person name="Abad J.P."/>
            <person name="Abt D.N."/>
            <person name="Adryan B."/>
            <person name="Aguade M."/>
            <person name="Akashi H."/>
            <person name="Anderson W.W."/>
            <person name="Aquadro C.F."/>
            <person name="Ardell D.H."/>
            <person name="Arguello R."/>
            <person name="Artieri C.G."/>
            <person name="Barbash D.A."/>
            <person name="Barker D."/>
            <person name="Barsanti P."/>
            <person name="Batterham P."/>
            <person name="Batzoglou S."/>
            <person name="Begun D."/>
            <person name="Bhutkar A."/>
            <person name="Blanco E."/>
            <person name="Bosak S.A."/>
            <person name="Bradley R.K."/>
            <person name="Brand A.D."/>
            <person name="Brent M.R."/>
            <person name="Brooks A.N."/>
            <person name="Brown R.H."/>
            <person name="Butlin R.K."/>
            <person name="Caggese C."/>
            <person name="Calvi B.R."/>
            <person name="Bernardo de Carvalho A."/>
            <person name="Caspi A."/>
            <person name="Castrezana S."/>
            <person name="Celniker S.E."/>
            <person name="Chang J.L."/>
            <person name="Chapple C."/>
            <person name="Chatterji S."/>
            <person name="Chinwalla A."/>
            <person name="Civetta A."/>
            <person name="Clifton S.W."/>
            <person name="Comeron J.M."/>
            <person name="Costello J.C."/>
            <person name="Coyne J.A."/>
            <person name="Daub J."/>
            <person name="David R.G."/>
            <person name="Delcher A.L."/>
            <person name="Delehaunty K."/>
            <person name="Do C.B."/>
            <person name="Ebling H."/>
            <person name="Edwards K."/>
            <person name="Eickbush T."/>
            <person name="Evans J.D."/>
            <person name="Filipski A."/>
            <person name="Findeiss S."/>
            <person name="Freyhult E."/>
            <person name="Fulton L."/>
            <person name="Fulton R."/>
            <person name="Garcia A.C."/>
            <person name="Gardiner A."/>
            <person name="Garfield D.A."/>
            <person name="Garvin B.E."/>
            <person name="Gibson G."/>
            <person name="Gilbert D."/>
            <person name="Gnerre S."/>
            <person name="Godfrey J."/>
            <person name="Good R."/>
            <person name="Gotea V."/>
            <person name="Gravely B."/>
            <person name="Greenberg A.J."/>
            <person name="Griffiths-Jones S."/>
            <person name="Gross S."/>
            <person name="Guigo R."/>
            <person name="Gustafson E.A."/>
            <person name="Haerty W."/>
            <person name="Hahn M.W."/>
            <person name="Halligan D.L."/>
            <person name="Halpern A.L."/>
            <person name="Halter G.M."/>
            <person name="Han M.V."/>
            <person name="Heger A."/>
            <person name="Hillier L."/>
            <person name="Hinrichs A.S."/>
            <person name="Holmes I."/>
            <person name="Hoskins R.A."/>
            <person name="Hubisz M.J."/>
            <person name="Hultmark D."/>
            <person name="Huntley M.A."/>
            <person name="Jaffe D.B."/>
            <person name="Jagadeeshan S."/>
            <person name="Jeck W.R."/>
            <person name="Johnson J."/>
            <person name="Jones C.D."/>
            <person name="Jordan W.C."/>
            <person name="Karpen G.H."/>
            <person name="Kataoka E."/>
            <person name="Keightley P.D."/>
            <person name="Kheradpour P."/>
            <person name="Kirkness E.F."/>
            <person name="Koerich L.B."/>
            <person name="Kristiansen K."/>
            <person name="Kudrna D."/>
            <person name="Kulathinal R.J."/>
            <person name="Kumar S."/>
            <person name="Kwok R."/>
            <person name="Lander E."/>
            <person name="Langley C.H."/>
            <person name="Lapoint R."/>
            <person name="Lazzaro B.P."/>
            <person name="Lee S.J."/>
            <person name="Levesque L."/>
            <person name="Li R."/>
            <person name="Lin C.F."/>
            <person name="Lin M.F."/>
            <person name="Lindblad-Toh K."/>
            <person name="Llopart A."/>
            <person name="Long M."/>
            <person name="Low L."/>
            <person name="Lozovsky E."/>
            <person name="Lu J."/>
            <person name="Luo M."/>
            <person name="Machado C.A."/>
            <person name="Makalowski W."/>
            <person name="Marzo M."/>
            <person name="Matsuda M."/>
            <person name="Matzkin L."/>
            <person name="McAllister B."/>
            <person name="McBride C.S."/>
            <person name="McKernan B."/>
            <person name="McKernan K."/>
            <person name="Mendez-Lago M."/>
            <person name="Minx P."/>
            <person name="Mollenhauer M.U."/>
            <person name="Montooth K."/>
            <person name="Mount S.M."/>
            <person name="Mu X."/>
            <person name="Myers E."/>
            <person name="Negre B."/>
            <person name="Newfeld S."/>
            <person name="Nielsen R."/>
            <person name="Noor M.A."/>
            <person name="O'Grady P."/>
            <person name="Pachter L."/>
            <person name="Papaceit M."/>
            <person name="Parisi M.J."/>
            <person name="Parisi M."/>
            <person name="Parts L."/>
            <person name="Pedersen J.S."/>
            <person name="Pesole G."/>
            <person name="Phillippy A.M."/>
            <person name="Ponting C.P."/>
            <person name="Pop M."/>
            <person name="Porcelli D."/>
            <person name="Powell J.R."/>
            <person name="Prohaska S."/>
            <person name="Pruitt K."/>
            <person name="Puig M."/>
            <person name="Quesneville H."/>
            <person name="Ram K.R."/>
            <person name="Rand D."/>
            <person name="Rasmussen M.D."/>
            <person name="Reed L.K."/>
            <person name="Reenan R."/>
            <person name="Reily A."/>
            <person name="Remington K.A."/>
            <person name="Rieger T.T."/>
            <person name="Ritchie M.G."/>
            <person name="Robin C."/>
            <person name="Rogers Y.H."/>
            <person name="Rohde C."/>
            <person name="Rozas J."/>
            <person name="Rubenfield M.J."/>
            <person name="Ruiz A."/>
            <person name="Russo S."/>
            <person name="Salzberg S.L."/>
            <person name="Sanchez-Gracia A."/>
            <person name="Saranga D.J."/>
            <person name="Sato H."/>
            <person name="Schaeffer S.W."/>
            <person name="Schatz M.C."/>
            <person name="Schlenke T."/>
            <person name="Schwartz R."/>
            <person name="Segarra C."/>
            <person name="Singh R.S."/>
            <person name="Sirot L."/>
            <person name="Sirota M."/>
            <person name="Sisneros N.B."/>
            <person name="Smith C.D."/>
            <person name="Smith T.F."/>
            <person name="Spieth J."/>
            <person name="Stage D.E."/>
            <person name="Stark A."/>
            <person name="Stephan W."/>
            <person name="Strausberg R.L."/>
            <person name="Strempel S."/>
            <person name="Sturgill D."/>
            <person name="Sutton G."/>
            <person name="Sutton G.G."/>
            <person name="Tao W."/>
            <person name="Teichmann S."/>
            <person name="Tobari Y.N."/>
            <person name="Tomimura Y."/>
            <person name="Tsolas J.M."/>
            <person name="Valente V.L."/>
            <person name="Venter E."/>
            <person name="Venter J.C."/>
            <person name="Vicario S."/>
            <person name="Vieira F.G."/>
            <person name="Vilella A.J."/>
            <person name="Villasante A."/>
            <person name="Walenz B."/>
            <person name="Wang J."/>
            <person name="Wasserman M."/>
            <person name="Watts T."/>
            <person name="Wilson D."/>
            <person name="Wilson R.K."/>
            <person name="Wing R.A."/>
            <person name="Wolfner M.F."/>
            <person name="Wong A."/>
            <person name="Wong G.K."/>
            <person name="Wu C.I."/>
            <person name="Wu G."/>
            <person name="Yamamoto D."/>
            <person name="Yang H.P."/>
            <person name="Yang S.P."/>
            <person name="Yorke J.A."/>
            <person name="Yoshida K."/>
            <person name="Zdobnov E."/>
            <person name="Zhang P."/>
            <person name="Zhang Y."/>
            <person name="Zimin A.V."/>
            <person name="Baldwin J."/>
            <person name="Abdouelleil A."/>
            <person name="Abdulkadir J."/>
            <person name="Abebe A."/>
            <person name="Abera B."/>
            <person name="Abreu J."/>
            <person name="Acer S.C."/>
            <person name="Aftuck L."/>
            <person name="Alexander A."/>
            <person name="An P."/>
            <person name="Anderson E."/>
            <person name="Anderson S."/>
            <person name="Arachi H."/>
            <person name="Azer M."/>
            <person name="Bachantsang P."/>
            <person name="Barry A."/>
            <person name="Bayul T."/>
            <person name="Berlin A."/>
            <person name="Bessette D."/>
            <person name="Bloom T."/>
            <person name="Blye J."/>
            <person name="Boguslavskiy L."/>
            <person name="Bonnet C."/>
            <person name="Boukhgalter B."/>
            <person name="Bourzgui I."/>
            <person name="Brown A."/>
            <person name="Cahill P."/>
            <person name="Channer S."/>
            <person name="Cheshatsang Y."/>
            <person name="Chuda L."/>
            <person name="Citroen M."/>
            <person name="Collymore A."/>
            <person name="Cooke P."/>
            <person name="Costello M."/>
            <person name="D'Aco K."/>
            <person name="Daza R."/>
            <person name="De Haan G."/>
            <person name="DeGray S."/>
            <person name="DeMaso C."/>
            <person name="Dhargay N."/>
            <person name="Dooley K."/>
            <person name="Dooley E."/>
            <person name="Doricent M."/>
            <person name="Dorje P."/>
            <person name="Dorjee K."/>
            <person name="Dupes A."/>
            <person name="Elong R."/>
            <person name="Falk J."/>
            <person name="Farina A."/>
            <person name="Faro S."/>
            <person name="Ferguson D."/>
            <person name="Fisher S."/>
            <person name="Foley C.D."/>
            <person name="Franke A."/>
            <person name="Friedrich D."/>
            <person name="Gadbois L."/>
            <person name="Gearin G."/>
            <person name="Gearin C.R."/>
            <person name="Giannoukos G."/>
            <person name="Goode T."/>
            <person name="Graham J."/>
            <person name="Grandbois E."/>
            <person name="Grewal S."/>
            <person name="Gyaltsen K."/>
            <person name="Hafez N."/>
            <person name="Hagos B."/>
            <person name="Hall J."/>
            <person name="Henson C."/>
            <person name="Hollinger A."/>
            <person name="Honan T."/>
            <person name="Huard M.D."/>
            <person name="Hughes L."/>
            <person name="Hurhula B."/>
            <person name="Husby M.E."/>
            <person name="Kamat A."/>
            <person name="Kanga B."/>
            <person name="Kashin S."/>
            <person name="Khazanovich D."/>
            <person name="Kisner P."/>
            <person name="Lance K."/>
            <person name="Lara M."/>
            <person name="Lee W."/>
            <person name="Lennon N."/>
            <person name="Letendre F."/>
            <person name="LeVine R."/>
            <person name="Lipovsky A."/>
            <person name="Liu X."/>
            <person name="Liu J."/>
            <person name="Liu S."/>
            <person name="Lokyitsang T."/>
            <person name="Lokyitsang Y."/>
            <person name="Lubonja R."/>
            <person name="Lui A."/>
            <person name="MacDonald P."/>
            <person name="Magnisalis V."/>
            <person name="Maru K."/>
            <person name="Matthews C."/>
            <person name="McCusker W."/>
            <person name="McDonough S."/>
            <person name="Mehta T."/>
            <person name="Meldrim J."/>
            <person name="Meneus L."/>
            <person name="Mihai O."/>
            <person name="Mihalev A."/>
            <person name="Mihova T."/>
            <person name="Mittelman R."/>
            <person name="Mlenga V."/>
            <person name="Montmayeur A."/>
            <person name="Mulrain L."/>
            <person name="Navidi A."/>
            <person name="Naylor J."/>
            <person name="Negash T."/>
            <person name="Nguyen T."/>
            <person name="Nguyen N."/>
            <person name="Nicol R."/>
            <person name="Norbu C."/>
            <person name="Norbu N."/>
            <person name="Novod N."/>
            <person name="O'Neill B."/>
            <person name="Osman S."/>
            <person name="Markiewicz E."/>
            <person name="Oyono O.L."/>
            <person name="Patti C."/>
            <person name="Phunkhang P."/>
            <person name="Pierre F."/>
            <person name="Priest M."/>
            <person name="Raghuraman S."/>
            <person name="Rege F."/>
            <person name="Reyes R."/>
            <person name="Rise C."/>
            <person name="Rogov P."/>
            <person name="Ross K."/>
            <person name="Ryan E."/>
            <person name="Settipalli S."/>
            <person name="Shea T."/>
            <person name="Sherpa N."/>
            <person name="Shi L."/>
            <person name="Shih D."/>
            <person name="Sparrow T."/>
            <person name="Spaulding J."/>
            <person name="Stalker J."/>
            <person name="Stange-Thomann N."/>
            <person name="Stavropoulos S."/>
            <person name="Stone C."/>
            <person name="Strader C."/>
            <person name="Tesfaye S."/>
            <person name="Thomson T."/>
            <person name="Thoulutsang Y."/>
            <person name="Thoulutsang D."/>
            <person name="Topham K."/>
            <person name="Topping I."/>
            <person name="Tsamla T."/>
            <person name="Vassiliev H."/>
            <person name="Vo A."/>
            <person name="Wangchuk T."/>
            <person name="Wangdi T."/>
            <person name="Weiand M."/>
            <person name="Wilkinson J."/>
            <person name="Wilson A."/>
            <person name="Yadav S."/>
            <person name="Young G."/>
            <person name="Yu Q."/>
            <person name="Zembek L."/>
            <person name="Zhong D."/>
            <person name="Zimmer A."/>
            <person name="Zwirko Z."/>
            <person name="Jaffe D.B."/>
            <person name="Alvarez P."/>
            <person name="Brockman W."/>
            <person name="Butler J."/>
            <person name="Chin C."/>
            <person name="Gnerre S."/>
            <person name="Grabherr M."/>
            <person name="Kleber M."/>
            <person name="Mauceli E."/>
            <person name="MacCallum I."/>
        </authorList>
    </citation>
    <scope>NUCLEOTIDE SEQUENCE [LARGE SCALE GENOMIC DNA]</scope>
    <source>
        <strain evidence="2">MSH-3 / Tucson 14011-0111.49</strain>
    </source>
</reference>
<protein>
    <submittedName>
        <fullName evidence="1">GL15284</fullName>
    </submittedName>
</protein>
<dbReference type="Proteomes" id="UP000008744">
    <property type="component" value="Unassembled WGS sequence"/>
</dbReference>
<dbReference type="HOGENOM" id="CLU_033666_6_3_1"/>
<proteinExistence type="predicted"/>
<evidence type="ECO:0000313" key="2">
    <source>
        <dbReference type="Proteomes" id="UP000008744"/>
    </source>
</evidence>
<dbReference type="STRING" id="7234.B4HCF2"/>